<dbReference type="SUPFAM" id="SSF53335">
    <property type="entry name" value="S-adenosyl-L-methionine-dependent methyltransferases"/>
    <property type="match status" value="1"/>
</dbReference>
<dbReference type="GO" id="GO:0003677">
    <property type="term" value="F:DNA binding"/>
    <property type="evidence" value="ECO:0007669"/>
    <property type="project" value="UniProtKB-KW"/>
</dbReference>
<evidence type="ECO:0000256" key="4">
    <source>
        <dbReference type="ARBA" id="ARBA00022679"/>
    </source>
</evidence>
<sequence length="380" mass="42972">MKGANMNIANDIKEKLHEIDWDFTGSSATKGIHSIHPYPAKFIPEIPRTILDALPVPEGTAVLDPFCGSGTTLVEAQSKGYPTVGVDLNPIACLISKVKTNTLPSDFVNIAEECIGRAKKNNNEINKEIPNVNHWFKVDIQHAISVLVSEIDKVEHETTRNGLRLALSSIIVRVSNQESDTRYAAIEKNVTKENVFSYFLVACQKLSQYLGENLFENKLSTQIINKSILEVTPSDIKKPIGMVITSPPYPNAYEYWLYHKYRMWWLGYDPNEVKTSEIGARAHYFKKNHQTIDDFKLQIDNVMELLTKVVVSSGYICFVVGRSIIHGQHYDNSKIIEDLALKHNLSVVAIIDRNIAKHRKSFNLSHAKIKKETLLILQKM</sequence>
<comment type="catalytic activity">
    <reaction evidence="8">
        <text>a 2'-deoxycytidine in DNA + S-adenosyl-L-methionine = an N(4)-methyl-2'-deoxycytidine in DNA + S-adenosyl-L-homocysteine + H(+)</text>
        <dbReference type="Rhea" id="RHEA:16857"/>
        <dbReference type="Rhea" id="RHEA-COMP:11369"/>
        <dbReference type="Rhea" id="RHEA-COMP:13674"/>
        <dbReference type="ChEBI" id="CHEBI:15378"/>
        <dbReference type="ChEBI" id="CHEBI:57856"/>
        <dbReference type="ChEBI" id="CHEBI:59789"/>
        <dbReference type="ChEBI" id="CHEBI:85452"/>
        <dbReference type="ChEBI" id="CHEBI:137933"/>
        <dbReference type="EC" id="2.1.1.113"/>
    </reaction>
</comment>
<accession>A0A160IRL4</accession>
<keyword evidence="7" id="KW-0238">DNA-binding</keyword>
<evidence type="ECO:0000256" key="2">
    <source>
        <dbReference type="ARBA" id="ARBA00012185"/>
    </source>
</evidence>
<keyword evidence="6" id="KW-0680">Restriction system</keyword>
<protein>
    <recommendedName>
        <fullName evidence="2">site-specific DNA-methyltransferase (cytosine-N(4)-specific)</fullName>
        <ecNumber evidence="2">2.1.1.113</ecNumber>
    </recommendedName>
</protein>
<evidence type="ECO:0000259" key="9">
    <source>
        <dbReference type="Pfam" id="PF01555"/>
    </source>
</evidence>
<proteinExistence type="inferred from homology"/>
<evidence type="ECO:0000256" key="5">
    <source>
        <dbReference type="ARBA" id="ARBA00022691"/>
    </source>
</evidence>
<keyword evidence="11" id="KW-1185">Reference proteome</keyword>
<dbReference type="InterPro" id="IPR002941">
    <property type="entry name" value="DNA_methylase_N4/N6"/>
</dbReference>
<evidence type="ECO:0000313" key="10">
    <source>
        <dbReference type="EMBL" id="ANC79171.1"/>
    </source>
</evidence>
<keyword evidence="3 10" id="KW-0489">Methyltransferase</keyword>
<feature type="domain" description="DNA methylase N-4/N-6" evidence="9">
    <location>
        <begin position="21"/>
        <end position="96"/>
    </location>
</feature>
<dbReference type="InterPro" id="IPR029063">
    <property type="entry name" value="SAM-dependent_MTases_sf"/>
</dbReference>
<dbReference type="STRING" id="1221500.ABE65_021120"/>
<evidence type="ECO:0000313" key="11">
    <source>
        <dbReference type="Proteomes" id="UP000076623"/>
    </source>
</evidence>
<dbReference type="AlphaFoldDB" id="A0A160IRL4"/>
<name>A0A160IRL4_9BACL</name>
<dbReference type="Proteomes" id="UP000076623">
    <property type="component" value="Chromosome"/>
</dbReference>
<evidence type="ECO:0000256" key="3">
    <source>
        <dbReference type="ARBA" id="ARBA00022603"/>
    </source>
</evidence>
<dbReference type="GO" id="GO:0032259">
    <property type="term" value="P:methylation"/>
    <property type="evidence" value="ECO:0007669"/>
    <property type="project" value="UniProtKB-KW"/>
</dbReference>
<keyword evidence="4 10" id="KW-0808">Transferase</keyword>
<comment type="similarity">
    <text evidence="1">Belongs to the N(4)/N(6)-methyltransferase family. N(4) subfamily.</text>
</comment>
<reference evidence="10 11" key="1">
    <citation type="submission" date="2016-04" db="EMBL/GenBank/DDBJ databases">
        <title>Complete genome sequence of Fictibacillus phosphorivorans G25-29, a strain toxic to nematodes.</title>
        <authorList>
            <person name="Zheng Z."/>
        </authorList>
    </citation>
    <scope>NUCLEOTIDE SEQUENCE [LARGE SCALE GENOMIC DNA]</scope>
    <source>
        <strain evidence="10 11">G25-29</strain>
    </source>
</reference>
<evidence type="ECO:0000256" key="6">
    <source>
        <dbReference type="ARBA" id="ARBA00022747"/>
    </source>
</evidence>
<dbReference type="EMBL" id="CP015378">
    <property type="protein sequence ID" value="ANC79171.1"/>
    <property type="molecule type" value="Genomic_DNA"/>
</dbReference>
<dbReference type="Pfam" id="PF01555">
    <property type="entry name" value="N6_N4_Mtase"/>
    <property type="match status" value="1"/>
</dbReference>
<dbReference type="CDD" id="cd02440">
    <property type="entry name" value="AdoMet_MTases"/>
    <property type="match status" value="1"/>
</dbReference>
<dbReference type="PROSITE" id="PS00093">
    <property type="entry name" value="N4_MTASE"/>
    <property type="match status" value="1"/>
</dbReference>
<keyword evidence="5" id="KW-0949">S-adenosyl-L-methionine</keyword>
<evidence type="ECO:0000256" key="7">
    <source>
        <dbReference type="ARBA" id="ARBA00023125"/>
    </source>
</evidence>
<dbReference type="KEGG" id="fpn:ABE65_021120"/>
<dbReference type="Gene3D" id="3.40.50.150">
    <property type="entry name" value="Vaccinia Virus protein VP39"/>
    <property type="match status" value="2"/>
</dbReference>
<dbReference type="GO" id="GO:0015667">
    <property type="term" value="F:site-specific DNA-methyltransferase (cytosine-N4-specific) activity"/>
    <property type="evidence" value="ECO:0007669"/>
    <property type="project" value="UniProtKB-EC"/>
</dbReference>
<evidence type="ECO:0000256" key="8">
    <source>
        <dbReference type="ARBA" id="ARBA00049120"/>
    </source>
</evidence>
<organism evidence="10 11">
    <name type="scientific">Fictibacillus phosphorivorans</name>
    <dbReference type="NCBI Taxonomy" id="1221500"/>
    <lineage>
        <taxon>Bacteria</taxon>
        <taxon>Bacillati</taxon>
        <taxon>Bacillota</taxon>
        <taxon>Bacilli</taxon>
        <taxon>Bacillales</taxon>
        <taxon>Fictibacillaceae</taxon>
        <taxon>Fictibacillus</taxon>
    </lineage>
</organism>
<gene>
    <name evidence="10" type="ORF">ABE65_021120</name>
</gene>
<dbReference type="InterPro" id="IPR017985">
    <property type="entry name" value="MeTrfase_CN4_CS"/>
</dbReference>
<dbReference type="GO" id="GO:0009307">
    <property type="term" value="P:DNA restriction-modification system"/>
    <property type="evidence" value="ECO:0007669"/>
    <property type="project" value="UniProtKB-KW"/>
</dbReference>
<dbReference type="GO" id="GO:0008170">
    <property type="term" value="F:N-methyltransferase activity"/>
    <property type="evidence" value="ECO:0007669"/>
    <property type="project" value="InterPro"/>
</dbReference>
<evidence type="ECO:0000256" key="1">
    <source>
        <dbReference type="ARBA" id="ARBA00010203"/>
    </source>
</evidence>
<dbReference type="EC" id="2.1.1.113" evidence="2"/>
<dbReference type="REBASE" id="145305">
    <property type="entry name" value="M2.Fph2529ORF21115P"/>
</dbReference>